<organism evidence="2 3">
    <name type="scientific">SAR86 cluster bacterium</name>
    <dbReference type="NCBI Taxonomy" id="2030880"/>
    <lineage>
        <taxon>Bacteria</taxon>
        <taxon>Pseudomonadati</taxon>
        <taxon>Pseudomonadota</taxon>
        <taxon>Gammaproteobacteria</taxon>
        <taxon>SAR86 cluster</taxon>
    </lineage>
</organism>
<dbReference type="Proteomes" id="UP000218327">
    <property type="component" value="Unassembled WGS sequence"/>
</dbReference>
<comment type="caution">
    <text evidence="2">The sequence shown here is derived from an EMBL/GenBank/DDBJ whole genome shotgun (WGS) entry which is preliminary data.</text>
</comment>
<gene>
    <name evidence="2" type="ORF">COA96_10885</name>
</gene>
<proteinExistence type="predicted"/>
<dbReference type="Gene3D" id="1.10.8.760">
    <property type="entry name" value="Haem-binding uptake, Tiki superfamily, ChaN, domain 2"/>
    <property type="match status" value="1"/>
</dbReference>
<dbReference type="AlphaFoldDB" id="A0A2A5AX59"/>
<evidence type="ECO:0000259" key="1">
    <source>
        <dbReference type="Pfam" id="PF04187"/>
    </source>
</evidence>
<dbReference type="SUPFAM" id="SSF159501">
    <property type="entry name" value="EreA/ChaN-like"/>
    <property type="match status" value="1"/>
</dbReference>
<protein>
    <recommendedName>
        <fullName evidence="1">Haem-binding uptake Tiki superfamily ChaN domain-containing protein</fullName>
    </recommendedName>
</protein>
<dbReference type="PIRSF" id="PIRSF020419">
    <property type="entry name" value="Fe_uptake_reg_CjrA_prd"/>
    <property type="match status" value="1"/>
</dbReference>
<reference evidence="3" key="1">
    <citation type="submission" date="2017-08" db="EMBL/GenBank/DDBJ databases">
        <title>A dynamic microbial community with high functional redundancy inhabits the cold, oxic subseafloor aquifer.</title>
        <authorList>
            <person name="Tully B.J."/>
            <person name="Wheat C.G."/>
            <person name="Glazer B.T."/>
            <person name="Huber J.A."/>
        </authorList>
    </citation>
    <scope>NUCLEOTIDE SEQUENCE [LARGE SCALE GENOMIC DNA]</scope>
</reference>
<dbReference type="Gene3D" id="3.40.50.11550">
    <property type="match status" value="1"/>
</dbReference>
<evidence type="ECO:0000313" key="3">
    <source>
        <dbReference type="Proteomes" id="UP000218327"/>
    </source>
</evidence>
<dbReference type="InterPro" id="IPR016773">
    <property type="entry name" value="Fe3_uptake_reg_CjrA_prd"/>
</dbReference>
<name>A0A2A5AX59_9GAMM</name>
<sequence>MRNYQRSLIFKVFGTMIFIHNGRKWVVSIKQAIALAVFFLALSAHGEINPSRDWESSLYADHELVGKIWSSRSEEFIELEDVLSAIESASYLFLGEKHDNPDHHLLQLTVLNHLLDQGRVSTVAFEMMDSDQAPLLPQLKTQSIDTLDDLKNALAWDDDGWEWLFYGPMLHSAHKAGVRITAANINSDTISSVYSESAPAENSVVLEDNAMKQLADDIDESHCGLLPESQFPAMVRVQQARDESMAQSLRQTDSEQLGVLIAGNYHVRHDLSVPNYLLAQNKELIREQIISLSFMEVVPGESEPEAYLQQFGEYKAYDYIWFTPSISDEDYCASLRQ</sequence>
<feature type="domain" description="Haem-binding uptake Tiki superfamily ChaN" evidence="1">
    <location>
        <begin position="83"/>
        <end position="277"/>
    </location>
</feature>
<dbReference type="InterPro" id="IPR007314">
    <property type="entry name" value="Cofac_haem-bd_dom"/>
</dbReference>
<dbReference type="CDD" id="cd14727">
    <property type="entry name" value="ChanN-like"/>
    <property type="match status" value="1"/>
</dbReference>
<accession>A0A2A5AX59</accession>
<evidence type="ECO:0000313" key="2">
    <source>
        <dbReference type="EMBL" id="PCJ23873.1"/>
    </source>
</evidence>
<dbReference type="Pfam" id="PF04187">
    <property type="entry name" value="Cofac_haem_bdg"/>
    <property type="match status" value="1"/>
</dbReference>
<dbReference type="EMBL" id="NVVJ01000033">
    <property type="protein sequence ID" value="PCJ23873.1"/>
    <property type="molecule type" value="Genomic_DNA"/>
</dbReference>